<comment type="subcellular location">
    <subcellularLocation>
        <location evidence="1">Secreted</location>
    </subcellularLocation>
</comment>
<feature type="signal peptide" evidence="4">
    <location>
        <begin position="1"/>
        <end position="20"/>
    </location>
</feature>
<dbReference type="EMBL" id="JACNYK010000003">
    <property type="protein sequence ID" value="MBD1426686.1"/>
    <property type="molecule type" value="Genomic_DNA"/>
</dbReference>
<feature type="domain" description="FAS1" evidence="5">
    <location>
        <begin position="42"/>
        <end position="183"/>
    </location>
</feature>
<reference evidence="6 7" key="1">
    <citation type="submission" date="2020-08" db="EMBL/GenBank/DDBJ databases">
        <title>Sphingobacterium sp. DN00404 isolated from aquaculture water.</title>
        <authorList>
            <person name="Zhang M."/>
        </authorList>
    </citation>
    <scope>NUCLEOTIDE SEQUENCE [LARGE SCALE GENOMIC DNA]</scope>
    <source>
        <strain evidence="6 7">KCTC 32294</strain>
    </source>
</reference>
<dbReference type="PANTHER" id="PTHR10900:SF77">
    <property type="entry name" value="FI19380P1"/>
    <property type="match status" value="1"/>
</dbReference>
<dbReference type="PROSITE" id="PS51854">
    <property type="entry name" value="CSPG"/>
    <property type="match status" value="1"/>
</dbReference>
<keyword evidence="3 4" id="KW-0732">Signal</keyword>
<keyword evidence="7" id="KW-1185">Reference proteome</keyword>
<evidence type="ECO:0000256" key="3">
    <source>
        <dbReference type="ARBA" id="ARBA00022729"/>
    </source>
</evidence>
<dbReference type="Pfam" id="PF02469">
    <property type="entry name" value="Fasciclin"/>
    <property type="match status" value="1"/>
</dbReference>
<dbReference type="Gene3D" id="2.30.180.10">
    <property type="entry name" value="FAS1 domain"/>
    <property type="match status" value="1"/>
</dbReference>
<dbReference type="PANTHER" id="PTHR10900">
    <property type="entry name" value="PERIOSTIN-RELATED"/>
    <property type="match status" value="1"/>
</dbReference>
<evidence type="ECO:0000256" key="1">
    <source>
        <dbReference type="ARBA" id="ARBA00004613"/>
    </source>
</evidence>
<feature type="chain" id="PRO_5045878389" evidence="4">
    <location>
        <begin position="21"/>
        <end position="486"/>
    </location>
</feature>
<dbReference type="InterPro" id="IPR036378">
    <property type="entry name" value="FAS1_dom_sf"/>
</dbReference>
<evidence type="ECO:0000259" key="5">
    <source>
        <dbReference type="PROSITE" id="PS50213"/>
    </source>
</evidence>
<sequence length="486" mass="54496">MQTKRILNRFLMSCVTLVLLATSCEIQEDFKYEPANIDGVLGVTAWEFIQNNPDFEVLREAISRTGLQSLYQDEERTFIIPNNNAFNTYLKNSTYNSIEDIPEPILRNMLRYHIVKDHVIFTDPSMDRDLPVAYETENGQTMFLSRNNNYIGQINQGTTRQWEIRTSNLEPTNGVMHAVNDIVYFSAPAVDNSSETTMEKDTIYAIHDSFVAGGANENTNYNSNQYIRPKRMLTTDGNSADDRKGYLMFNLEDFDKPGIVVDMSLSLKVYFARGGYDIHLFEIANSNWTESTITGRNAPTPTQPMISSVFSPAVGGDNRPGTLSLDITNYYRNASPTGRISFMLDTQPWANGVDEYYTRETPDPMLRPMLVATLATGQNNLVLDINEPVIVSEGGSEVLNEDILKISGAEPSDIIYTIDTAPAKGWLIRGADVMVQDDEFLQTDLQSLSLIYIHNGKSSGEDTIVLSAKDRTGAVLEDIEVKINIQ</sequence>
<dbReference type="NCBIfam" id="NF033679">
    <property type="entry name" value="DNRLRE_dom"/>
    <property type="match status" value="1"/>
</dbReference>
<dbReference type="SUPFAM" id="SSF82153">
    <property type="entry name" value="FAS1 domain"/>
    <property type="match status" value="1"/>
</dbReference>
<dbReference type="PROSITE" id="PS50213">
    <property type="entry name" value="FAS1"/>
    <property type="match status" value="1"/>
</dbReference>
<protein>
    <submittedName>
        <fullName evidence="6">DNRLRE domain-containing protein</fullName>
    </submittedName>
</protein>
<comment type="caution">
    <text evidence="6">The sequence shown here is derived from an EMBL/GenBank/DDBJ whole genome shotgun (WGS) entry which is preliminary data.</text>
</comment>
<dbReference type="InterPro" id="IPR000782">
    <property type="entry name" value="FAS1_domain"/>
</dbReference>
<dbReference type="InterPro" id="IPR039005">
    <property type="entry name" value="CSPG_rpt"/>
</dbReference>
<dbReference type="Pfam" id="PF16184">
    <property type="entry name" value="Cadherin_3"/>
    <property type="match status" value="1"/>
</dbReference>
<name>A0ABR7Y5W4_9SPHI</name>
<dbReference type="Pfam" id="PF24517">
    <property type="entry name" value="CBM96"/>
    <property type="match status" value="1"/>
</dbReference>
<evidence type="ECO:0000256" key="2">
    <source>
        <dbReference type="ARBA" id="ARBA00022525"/>
    </source>
</evidence>
<gene>
    <name evidence="6" type="ORF">H8B17_13930</name>
</gene>
<evidence type="ECO:0000313" key="7">
    <source>
        <dbReference type="Proteomes" id="UP000606494"/>
    </source>
</evidence>
<evidence type="ECO:0000256" key="4">
    <source>
        <dbReference type="SAM" id="SignalP"/>
    </source>
</evidence>
<accession>A0ABR7Y5W4</accession>
<proteinExistence type="predicted"/>
<dbReference type="InterPro" id="IPR055372">
    <property type="entry name" value="CBM96"/>
</dbReference>
<dbReference type="RefSeq" id="WP_190309824.1">
    <property type="nucleotide sequence ID" value="NZ_JACNYK010000003.1"/>
</dbReference>
<dbReference type="InterPro" id="IPR050904">
    <property type="entry name" value="Adhesion/Biosynth-related"/>
</dbReference>
<evidence type="ECO:0000313" key="6">
    <source>
        <dbReference type="EMBL" id="MBD1426686.1"/>
    </source>
</evidence>
<dbReference type="Proteomes" id="UP000606494">
    <property type="component" value="Unassembled WGS sequence"/>
</dbReference>
<dbReference type="PROSITE" id="PS51257">
    <property type="entry name" value="PROKAR_LIPOPROTEIN"/>
    <property type="match status" value="1"/>
</dbReference>
<organism evidence="6 7">
    <name type="scientific">Sphingobacterium arenae</name>
    <dbReference type="NCBI Taxonomy" id="1280598"/>
    <lineage>
        <taxon>Bacteria</taxon>
        <taxon>Pseudomonadati</taxon>
        <taxon>Bacteroidota</taxon>
        <taxon>Sphingobacteriia</taxon>
        <taxon>Sphingobacteriales</taxon>
        <taxon>Sphingobacteriaceae</taxon>
        <taxon>Sphingobacterium</taxon>
    </lineage>
</organism>
<keyword evidence="2" id="KW-0964">Secreted</keyword>